<dbReference type="InterPro" id="IPR045247">
    <property type="entry name" value="Oye-like"/>
</dbReference>
<reference evidence="2" key="1">
    <citation type="submission" date="2023-10" db="EMBL/GenBank/DDBJ databases">
        <authorList>
            <person name="Noh H."/>
        </authorList>
    </citation>
    <scope>NUCLEOTIDE SEQUENCE</scope>
    <source>
        <strain evidence="2">DUCC4014</strain>
    </source>
</reference>
<dbReference type="GeneID" id="87811978"/>
<dbReference type="Pfam" id="PF00724">
    <property type="entry name" value="Oxidored_FMN"/>
    <property type="match status" value="1"/>
</dbReference>
<organism evidence="2 3">
    <name type="scientific">Vanrija pseudolonga</name>
    <dbReference type="NCBI Taxonomy" id="143232"/>
    <lineage>
        <taxon>Eukaryota</taxon>
        <taxon>Fungi</taxon>
        <taxon>Dikarya</taxon>
        <taxon>Basidiomycota</taxon>
        <taxon>Agaricomycotina</taxon>
        <taxon>Tremellomycetes</taxon>
        <taxon>Trichosporonales</taxon>
        <taxon>Trichosporonaceae</taxon>
        <taxon>Vanrija</taxon>
    </lineage>
</organism>
<keyword evidence="3" id="KW-1185">Reference proteome</keyword>
<feature type="domain" description="NADH:flavin oxidoreductase/NADH oxidase N-terminal" evidence="1">
    <location>
        <begin position="6"/>
        <end position="342"/>
    </location>
</feature>
<dbReference type="PANTHER" id="PTHR22893">
    <property type="entry name" value="NADH OXIDOREDUCTASE-RELATED"/>
    <property type="match status" value="1"/>
</dbReference>
<dbReference type="EMBL" id="CP086720">
    <property type="protein sequence ID" value="WOO85313.1"/>
    <property type="molecule type" value="Genomic_DNA"/>
</dbReference>
<dbReference type="Proteomes" id="UP000827549">
    <property type="component" value="Chromosome 7"/>
</dbReference>
<dbReference type="PANTHER" id="PTHR22893:SF91">
    <property type="entry name" value="NADPH DEHYDROGENASE 2-RELATED"/>
    <property type="match status" value="1"/>
</dbReference>
<dbReference type="AlphaFoldDB" id="A0AAF0YKH0"/>
<gene>
    <name evidence="2" type="primary">hxnT_2</name>
    <name evidence="2" type="ORF">LOC62_07G008814</name>
</gene>
<name>A0AAF0YKH0_9TREE</name>
<proteinExistence type="predicted"/>
<dbReference type="InterPro" id="IPR001155">
    <property type="entry name" value="OxRdtase_FMN_N"/>
</dbReference>
<dbReference type="RefSeq" id="XP_062631339.1">
    <property type="nucleotide sequence ID" value="XM_062775355.1"/>
</dbReference>
<accession>A0AAF0YKH0</accession>
<dbReference type="InterPro" id="IPR013785">
    <property type="entry name" value="Aldolase_TIM"/>
</dbReference>
<dbReference type="CDD" id="cd02933">
    <property type="entry name" value="OYE_like_FMN"/>
    <property type="match status" value="1"/>
</dbReference>
<dbReference type="GO" id="GO:0010181">
    <property type="term" value="F:FMN binding"/>
    <property type="evidence" value="ECO:0007669"/>
    <property type="project" value="InterPro"/>
</dbReference>
<protein>
    <submittedName>
        <fullName evidence="2">Flavin oxidoreductase hxnT</fullName>
    </submittedName>
</protein>
<sequence>MTKPALFQPIKAGSLALKHRVVLAPLTRLRADLDTAVPFDPSTEYYAQRATDGGLLITEGTLIAAEAGGMAGAPGIYSPQQIAKWKQTTDAVHKKGGRIFCQLWAFGRLADPKLVPTVWTVDANKPFAYFETPTPVTELAAADIDRFVGYYRQAALNAIEAGFDGIEIHGANGYLVDQFLQPVSNGRTDEYGGSVENRLRFPLRVLNAVSEAIGPERVAVRASPFGDFGGMRGDFNPLDTFIPWFKAIVAAQPKLAYVHAMAPRVSGADDQDKSLVDKRGDSLDPLREIVQGAGIAFISAGGSTPASALAEAEKDGNLVAFGRHFLANPDLPARIENGWPLNPYNRKTFYTRGAEGYADYPFYKAPN</sequence>
<evidence type="ECO:0000313" key="2">
    <source>
        <dbReference type="EMBL" id="WOO85313.1"/>
    </source>
</evidence>
<dbReference type="SUPFAM" id="SSF51395">
    <property type="entry name" value="FMN-linked oxidoreductases"/>
    <property type="match status" value="1"/>
</dbReference>
<dbReference type="Gene3D" id="3.20.20.70">
    <property type="entry name" value="Aldolase class I"/>
    <property type="match status" value="1"/>
</dbReference>
<dbReference type="GO" id="GO:0016491">
    <property type="term" value="F:oxidoreductase activity"/>
    <property type="evidence" value="ECO:0007669"/>
    <property type="project" value="InterPro"/>
</dbReference>
<evidence type="ECO:0000313" key="3">
    <source>
        <dbReference type="Proteomes" id="UP000827549"/>
    </source>
</evidence>
<evidence type="ECO:0000259" key="1">
    <source>
        <dbReference type="Pfam" id="PF00724"/>
    </source>
</evidence>